<dbReference type="InterPro" id="IPR018389">
    <property type="entry name" value="DctP_fam"/>
</dbReference>
<comment type="similarity">
    <text evidence="2">Belongs to the bacterial solute-binding protein 7 family.</text>
</comment>
<evidence type="ECO:0000256" key="3">
    <source>
        <dbReference type="ARBA" id="ARBA00022448"/>
    </source>
</evidence>
<protein>
    <submittedName>
        <fullName evidence="6">C4-dicarboxylate ABC transporter substrate-binding protein</fullName>
    </submittedName>
</protein>
<evidence type="ECO:0000256" key="5">
    <source>
        <dbReference type="SAM" id="SignalP"/>
    </source>
</evidence>
<organism evidence="6 7">
    <name type="scientific">Oceanidesulfovibrio indonesiensis</name>
    <dbReference type="NCBI Taxonomy" id="54767"/>
    <lineage>
        <taxon>Bacteria</taxon>
        <taxon>Pseudomonadati</taxon>
        <taxon>Thermodesulfobacteriota</taxon>
        <taxon>Desulfovibrionia</taxon>
        <taxon>Desulfovibrionales</taxon>
        <taxon>Desulfovibrionaceae</taxon>
        <taxon>Oceanidesulfovibrio</taxon>
    </lineage>
</organism>
<keyword evidence="4 5" id="KW-0732">Signal</keyword>
<dbReference type="OrthoDB" id="8690069at2"/>
<dbReference type="Pfam" id="PF03480">
    <property type="entry name" value="DctP"/>
    <property type="match status" value="1"/>
</dbReference>
<feature type="signal peptide" evidence="5">
    <location>
        <begin position="1"/>
        <end position="23"/>
    </location>
</feature>
<dbReference type="InterPro" id="IPR038404">
    <property type="entry name" value="TRAP_DctP_sf"/>
</dbReference>
<dbReference type="AlphaFoldDB" id="A0A7M3MJ89"/>
<evidence type="ECO:0000256" key="2">
    <source>
        <dbReference type="ARBA" id="ARBA00009023"/>
    </source>
</evidence>
<dbReference type="InterPro" id="IPR004682">
    <property type="entry name" value="TRAP_DctP"/>
</dbReference>
<proteinExistence type="inferred from homology"/>
<gene>
    <name evidence="6" type="ORF">DPQ33_03250</name>
</gene>
<dbReference type="Proteomes" id="UP000448292">
    <property type="component" value="Unassembled WGS sequence"/>
</dbReference>
<dbReference type="Gene3D" id="3.40.190.170">
    <property type="entry name" value="Bacterial extracellular solute-binding protein, family 7"/>
    <property type="match status" value="1"/>
</dbReference>
<dbReference type="NCBIfam" id="NF037995">
    <property type="entry name" value="TRAP_S1"/>
    <property type="match status" value="1"/>
</dbReference>
<dbReference type="SUPFAM" id="SSF53850">
    <property type="entry name" value="Periplasmic binding protein-like II"/>
    <property type="match status" value="1"/>
</dbReference>
<accession>A0A7M3MJ89</accession>
<keyword evidence="7" id="KW-1185">Reference proteome</keyword>
<dbReference type="PIRSF" id="PIRSF006470">
    <property type="entry name" value="DctB"/>
    <property type="match status" value="1"/>
</dbReference>
<sequence length="361" mass="39376">MKRLVSLVAAVLLAVVLVSAAHAGSVSIRIANSGPDNPDNRTVKAGKIFMNVAETMSDGEIDATFYHASQLGAEREALEGVQIGTIEMATLSGGPVPGFFPEVMIFDIPYLFSSNAAAWEFFNSDFAEKFKEVFVKKTGVRILAITENGFRHFTNKKTPIHQPSDLEGLKVRTMENPAHMAMVKAMGADPTPIAFSELYMALQQGVVDAMECPIALIHDMKFYEVQNHLVLDGHVYNPLFVFVNESFYQGLTEIQQKALDEAAKQFAIAHCAFNQEANGKALQSLAEKGMEIYHPTAEDLAKFREVAQPAGLKYVREKLGDEWVDAALAAAAEAETAVAGKEDAIVQEYIDTANKALAEAQ</sequence>
<evidence type="ECO:0000313" key="6">
    <source>
        <dbReference type="EMBL" id="TVM19391.1"/>
    </source>
</evidence>
<dbReference type="GO" id="GO:0030288">
    <property type="term" value="C:outer membrane-bounded periplasmic space"/>
    <property type="evidence" value="ECO:0007669"/>
    <property type="project" value="InterPro"/>
</dbReference>
<comment type="subcellular location">
    <subcellularLocation>
        <location evidence="1">Cell envelope</location>
    </subcellularLocation>
</comment>
<keyword evidence="3" id="KW-0813">Transport</keyword>
<reference evidence="6 7" key="1">
    <citation type="submission" date="2018-06" db="EMBL/GenBank/DDBJ databases">
        <title>Complete genome of Desulfovibrio indonesiensis P37SLT.</title>
        <authorList>
            <person name="Crispim J.S."/>
            <person name="Vidigal P.M.P."/>
            <person name="Silva L.C.F."/>
            <person name="Laguardia C.N."/>
            <person name="Araujo L.C."/>
            <person name="Dias R.S."/>
            <person name="Sousa M.P."/>
            <person name="Paula S.O."/>
            <person name="Silva C."/>
        </authorList>
    </citation>
    <scope>NUCLEOTIDE SEQUENCE [LARGE SCALE GENOMIC DNA]</scope>
    <source>
        <strain evidence="6 7">P37SLT</strain>
    </source>
</reference>
<dbReference type="RefSeq" id="WP_144301747.1">
    <property type="nucleotide sequence ID" value="NZ_QMIE01000002.1"/>
</dbReference>
<evidence type="ECO:0000256" key="4">
    <source>
        <dbReference type="ARBA" id="ARBA00022729"/>
    </source>
</evidence>
<dbReference type="NCBIfam" id="TIGR00787">
    <property type="entry name" value="dctP"/>
    <property type="match status" value="1"/>
</dbReference>
<dbReference type="GO" id="GO:0055085">
    <property type="term" value="P:transmembrane transport"/>
    <property type="evidence" value="ECO:0007669"/>
    <property type="project" value="InterPro"/>
</dbReference>
<dbReference type="PANTHER" id="PTHR33376:SF4">
    <property type="entry name" value="SIALIC ACID-BINDING PERIPLASMIC PROTEIN SIAP"/>
    <property type="match status" value="1"/>
</dbReference>
<evidence type="ECO:0000256" key="1">
    <source>
        <dbReference type="ARBA" id="ARBA00004196"/>
    </source>
</evidence>
<name>A0A7M3MJ89_9BACT</name>
<dbReference type="EMBL" id="QMIE01000002">
    <property type="protein sequence ID" value="TVM19391.1"/>
    <property type="molecule type" value="Genomic_DNA"/>
</dbReference>
<comment type="caution">
    <text evidence="6">The sequence shown here is derived from an EMBL/GenBank/DDBJ whole genome shotgun (WGS) entry which is preliminary data.</text>
</comment>
<feature type="chain" id="PRO_5029456305" evidence="5">
    <location>
        <begin position="24"/>
        <end position="361"/>
    </location>
</feature>
<dbReference type="PANTHER" id="PTHR33376">
    <property type="match status" value="1"/>
</dbReference>
<evidence type="ECO:0000313" key="7">
    <source>
        <dbReference type="Proteomes" id="UP000448292"/>
    </source>
</evidence>